<accession>A0A7Y0Q402</accession>
<evidence type="ECO:0000313" key="2">
    <source>
        <dbReference type="EMBL" id="NMP23506.1"/>
    </source>
</evidence>
<keyword evidence="3" id="KW-1185">Reference proteome</keyword>
<proteinExistence type="predicted"/>
<dbReference type="Proteomes" id="UP000533476">
    <property type="component" value="Unassembled WGS sequence"/>
</dbReference>
<name>A0A7Y0Q402_9FIRM</name>
<evidence type="ECO:0000256" key="1">
    <source>
        <dbReference type="SAM" id="MobiDB-lite"/>
    </source>
</evidence>
<comment type="caution">
    <text evidence="2">The sequence shown here is derived from an EMBL/GenBank/DDBJ whole genome shotgun (WGS) entry which is preliminary data.</text>
</comment>
<evidence type="ECO:0000313" key="3">
    <source>
        <dbReference type="Proteomes" id="UP000533476"/>
    </source>
</evidence>
<protein>
    <submittedName>
        <fullName evidence="2">Uncharacterized protein</fullName>
    </submittedName>
</protein>
<sequence length="265" mass="29322">MQKRMADRLHDYWDAGIRGPDFVWAATGPALEAYSRYPVVKKANSPGEVMRVSEFLQHVRRLVVDFVVGRVLSETGGLEAVSGLDDITTYYLLHRYDFGMEPAPIGAVILYAVSCGLSDTTLTHQWDLLSRSASARDDDGAADEDDETEAADEGAKGDTARLKTWRQRTGKALGEDVPGRPAPLIDQIHRLMHLWAAGEVAPVDAYLDRRGLRRNALFPPLLQALIELSEAGSQERALLESLSNHVQNRGLAPDRVQPRFTGMED</sequence>
<dbReference type="EMBL" id="JABBVZ010000053">
    <property type="protein sequence ID" value="NMP23506.1"/>
    <property type="molecule type" value="Genomic_DNA"/>
</dbReference>
<dbReference type="RefSeq" id="WP_169100842.1">
    <property type="nucleotide sequence ID" value="NZ_JABBVZ010000053.1"/>
</dbReference>
<gene>
    <name evidence="2" type="ORF">HIJ39_14255</name>
</gene>
<dbReference type="AlphaFoldDB" id="A0A7Y0Q402"/>
<feature type="region of interest" description="Disordered" evidence="1">
    <location>
        <begin position="133"/>
        <end position="157"/>
    </location>
</feature>
<organism evidence="2 3">
    <name type="scientific">Sulfobacillus harzensis</name>
    <dbReference type="NCBI Taxonomy" id="2729629"/>
    <lineage>
        <taxon>Bacteria</taxon>
        <taxon>Bacillati</taxon>
        <taxon>Bacillota</taxon>
        <taxon>Clostridia</taxon>
        <taxon>Eubacteriales</taxon>
        <taxon>Clostridiales Family XVII. Incertae Sedis</taxon>
        <taxon>Sulfobacillus</taxon>
    </lineage>
</organism>
<reference evidence="2 3" key="1">
    <citation type="submission" date="2020-04" db="EMBL/GenBank/DDBJ databases">
        <authorList>
            <person name="Zhang R."/>
            <person name="Schippers A."/>
        </authorList>
    </citation>
    <scope>NUCLEOTIDE SEQUENCE [LARGE SCALE GENOMIC DNA]</scope>
    <source>
        <strain evidence="2 3">DSM 109850</strain>
    </source>
</reference>
<feature type="compositionally biased region" description="Acidic residues" evidence="1">
    <location>
        <begin position="140"/>
        <end position="152"/>
    </location>
</feature>